<evidence type="ECO:0000256" key="2">
    <source>
        <dbReference type="ARBA" id="ARBA00022723"/>
    </source>
</evidence>
<dbReference type="SMART" id="SM00355">
    <property type="entry name" value="ZnF_C2H2"/>
    <property type="match status" value="3"/>
</dbReference>
<keyword evidence="3" id="KW-0677">Repeat</keyword>
<evidence type="ECO:0000259" key="9">
    <source>
        <dbReference type="PROSITE" id="PS50157"/>
    </source>
</evidence>
<evidence type="ECO:0000256" key="5">
    <source>
        <dbReference type="ARBA" id="ARBA00022833"/>
    </source>
</evidence>
<dbReference type="Proteomes" id="UP001322138">
    <property type="component" value="Unassembled WGS sequence"/>
</dbReference>
<feature type="domain" description="C2H2-type" evidence="9">
    <location>
        <begin position="134"/>
        <end position="166"/>
    </location>
</feature>
<feature type="region of interest" description="Disordered" evidence="8">
    <location>
        <begin position="190"/>
        <end position="245"/>
    </location>
</feature>
<feature type="compositionally biased region" description="Acidic residues" evidence="8">
    <location>
        <begin position="233"/>
        <end position="245"/>
    </location>
</feature>
<protein>
    <recommendedName>
        <fullName evidence="9">C2H2-type domain-containing protein</fullName>
    </recommendedName>
</protein>
<feature type="domain" description="C2H2-type" evidence="9">
    <location>
        <begin position="167"/>
        <end position="197"/>
    </location>
</feature>
<dbReference type="InterPro" id="IPR036236">
    <property type="entry name" value="Znf_C2H2_sf"/>
</dbReference>
<comment type="subcellular location">
    <subcellularLocation>
        <location evidence="1">Nucleus</location>
    </subcellularLocation>
</comment>
<evidence type="ECO:0000256" key="6">
    <source>
        <dbReference type="ARBA" id="ARBA00023242"/>
    </source>
</evidence>
<proteinExistence type="predicted"/>
<evidence type="ECO:0000256" key="8">
    <source>
        <dbReference type="SAM" id="MobiDB-lite"/>
    </source>
</evidence>
<evidence type="ECO:0000313" key="10">
    <source>
        <dbReference type="EMBL" id="KAK4648326.1"/>
    </source>
</evidence>
<evidence type="ECO:0000256" key="4">
    <source>
        <dbReference type="ARBA" id="ARBA00022771"/>
    </source>
</evidence>
<dbReference type="PANTHER" id="PTHR45718:SF4">
    <property type="entry name" value="TRANSCRIPTIONAL ACTIVATOR CUBITUS INTERRUPTUS"/>
    <property type="match status" value="1"/>
</dbReference>
<dbReference type="EMBL" id="JAFFGZ010000001">
    <property type="protein sequence ID" value="KAK4648326.1"/>
    <property type="molecule type" value="Genomic_DNA"/>
</dbReference>
<gene>
    <name evidence="10" type="ORF">QC761_109030</name>
</gene>
<sequence>MARLSSPIDDDSGSPLSSMDSTDNEFPDRDAPEDIMEDAPPTKRLKTATGSVASPAFHKEASVDPDIDTVSQVSSDTDGDVPNSPINARQEEEEYAEQVTICHWEGCKAGDQGNMDNLVEHIHSDHIETRAKKYTCEWIGCTRKGMAHASGYALKAHMRSHTREKPFYCYLPECDRAFTRSDALAKHMRTVHQTEDLRPSDPVSKAHQTTGKSSKNLRIILKTPQSHAAGQDDAVDDSDVPYEDSEDMLTPLDEELFRPEEIAMPREKLFQLTKLQLKWAEEEGKRLEAELKEVGELYKQEWLEKEVLMEQVIRSEKDWFARKQAVLSGEADVVLTAPEAAANSVEDAQN</sequence>
<feature type="compositionally biased region" description="Polar residues" evidence="8">
    <location>
        <begin position="206"/>
        <end position="216"/>
    </location>
</feature>
<dbReference type="InterPro" id="IPR043359">
    <property type="entry name" value="GLI-like"/>
</dbReference>
<keyword evidence="2" id="KW-0479">Metal-binding</keyword>
<evidence type="ECO:0000313" key="11">
    <source>
        <dbReference type="Proteomes" id="UP001322138"/>
    </source>
</evidence>
<evidence type="ECO:0000256" key="1">
    <source>
        <dbReference type="ARBA" id="ARBA00004123"/>
    </source>
</evidence>
<dbReference type="Gene3D" id="3.30.160.60">
    <property type="entry name" value="Classic Zinc Finger"/>
    <property type="match status" value="3"/>
</dbReference>
<evidence type="ECO:0000256" key="3">
    <source>
        <dbReference type="ARBA" id="ARBA00022737"/>
    </source>
</evidence>
<organism evidence="10 11">
    <name type="scientific">Podospora bellae-mahoneyi</name>
    <dbReference type="NCBI Taxonomy" id="2093777"/>
    <lineage>
        <taxon>Eukaryota</taxon>
        <taxon>Fungi</taxon>
        <taxon>Dikarya</taxon>
        <taxon>Ascomycota</taxon>
        <taxon>Pezizomycotina</taxon>
        <taxon>Sordariomycetes</taxon>
        <taxon>Sordariomycetidae</taxon>
        <taxon>Sordariales</taxon>
        <taxon>Podosporaceae</taxon>
        <taxon>Podospora</taxon>
    </lineage>
</organism>
<feature type="region of interest" description="Disordered" evidence="8">
    <location>
        <begin position="1"/>
        <end position="84"/>
    </location>
</feature>
<dbReference type="PROSITE" id="PS50157">
    <property type="entry name" value="ZINC_FINGER_C2H2_2"/>
    <property type="match status" value="2"/>
</dbReference>
<keyword evidence="6" id="KW-0539">Nucleus</keyword>
<comment type="caution">
    <text evidence="10">The sequence shown here is derived from an EMBL/GenBank/DDBJ whole genome shotgun (WGS) entry which is preliminary data.</text>
</comment>
<dbReference type="PROSITE" id="PS00028">
    <property type="entry name" value="ZINC_FINGER_C2H2_1"/>
    <property type="match status" value="1"/>
</dbReference>
<keyword evidence="5" id="KW-0862">Zinc</keyword>
<keyword evidence="11" id="KW-1185">Reference proteome</keyword>
<accession>A0ABR0FWJ1</accession>
<dbReference type="RefSeq" id="XP_062737302.1">
    <property type="nucleotide sequence ID" value="XM_062874190.1"/>
</dbReference>
<dbReference type="PANTHER" id="PTHR45718">
    <property type="entry name" value="TRANSCRIPTIONAL ACTIVATOR CUBITUS INTERRUPTUS"/>
    <property type="match status" value="1"/>
</dbReference>
<dbReference type="GeneID" id="87893672"/>
<evidence type="ECO:0000256" key="7">
    <source>
        <dbReference type="PROSITE-ProRule" id="PRU00042"/>
    </source>
</evidence>
<name>A0ABR0FWJ1_9PEZI</name>
<dbReference type="InterPro" id="IPR013087">
    <property type="entry name" value="Znf_C2H2_type"/>
</dbReference>
<reference evidence="10 11" key="1">
    <citation type="journal article" date="2023" name="bioRxiv">
        <title>High-quality genome assemblies of four members of thePodospora anserinaspecies complex.</title>
        <authorList>
            <person name="Ament-Velasquez S.L."/>
            <person name="Vogan A.A."/>
            <person name="Wallerman O."/>
            <person name="Hartmann F."/>
            <person name="Gautier V."/>
            <person name="Silar P."/>
            <person name="Giraud T."/>
            <person name="Johannesson H."/>
        </authorList>
    </citation>
    <scope>NUCLEOTIDE SEQUENCE [LARGE SCALE GENOMIC DNA]</scope>
    <source>
        <strain evidence="10 11">CBS 112042</strain>
    </source>
</reference>
<dbReference type="SUPFAM" id="SSF57667">
    <property type="entry name" value="beta-beta-alpha zinc fingers"/>
    <property type="match status" value="1"/>
</dbReference>
<keyword evidence="4 7" id="KW-0863">Zinc-finger</keyword>